<dbReference type="PANTHER" id="PTHR11802">
    <property type="entry name" value="SERINE PROTEASE FAMILY S10 SERINE CARBOXYPEPTIDASE"/>
    <property type="match status" value="1"/>
</dbReference>
<dbReference type="FunFam" id="3.40.50.1820:FF:000096">
    <property type="entry name" value="Carboxypeptidase vitellogenic-like"/>
    <property type="match status" value="1"/>
</dbReference>
<keyword evidence="4 7" id="KW-0732">Signal</keyword>
<keyword evidence="5 7" id="KW-0378">Hydrolase</keyword>
<keyword evidence="6" id="KW-0325">Glycoprotein</keyword>
<evidence type="ECO:0000313" key="9">
    <source>
        <dbReference type="Proteomes" id="UP001445076"/>
    </source>
</evidence>
<dbReference type="GO" id="GO:0004185">
    <property type="term" value="F:serine-type carboxypeptidase activity"/>
    <property type="evidence" value="ECO:0007669"/>
    <property type="project" value="UniProtKB-UniRule"/>
</dbReference>
<dbReference type="PRINTS" id="PR00724">
    <property type="entry name" value="CRBOXYPTASEC"/>
</dbReference>
<comment type="similarity">
    <text evidence="1 7">Belongs to the peptidase S10 family.</text>
</comment>
<dbReference type="InterPro" id="IPR018202">
    <property type="entry name" value="Ser_caboxypep_ser_AS"/>
</dbReference>
<dbReference type="InterPro" id="IPR033124">
    <property type="entry name" value="Ser_caboxypep_his_AS"/>
</dbReference>
<dbReference type="EMBL" id="JARKIK010000033">
    <property type="protein sequence ID" value="KAK8740366.1"/>
    <property type="molecule type" value="Genomic_DNA"/>
</dbReference>
<dbReference type="Gene3D" id="3.40.50.1820">
    <property type="entry name" value="alpha/beta hydrolase"/>
    <property type="match status" value="1"/>
</dbReference>
<accession>A0AAW0XL21</accession>
<proteinExistence type="inferred from homology"/>
<evidence type="ECO:0000313" key="8">
    <source>
        <dbReference type="EMBL" id="KAK8740365.1"/>
    </source>
</evidence>
<evidence type="ECO:0000256" key="5">
    <source>
        <dbReference type="ARBA" id="ARBA00022801"/>
    </source>
</evidence>
<keyword evidence="3 7" id="KW-0645">Protease</keyword>
<reference evidence="8 9" key="1">
    <citation type="journal article" date="2024" name="BMC Genomics">
        <title>Genome assembly of redclaw crayfish (Cherax quadricarinatus) provides insights into its immune adaptation and hypoxia tolerance.</title>
        <authorList>
            <person name="Liu Z."/>
            <person name="Zheng J."/>
            <person name="Li H."/>
            <person name="Fang K."/>
            <person name="Wang S."/>
            <person name="He J."/>
            <person name="Zhou D."/>
            <person name="Weng S."/>
            <person name="Chi M."/>
            <person name="Gu Z."/>
            <person name="He J."/>
            <person name="Li F."/>
            <person name="Wang M."/>
        </authorList>
    </citation>
    <scope>NUCLEOTIDE SEQUENCE [LARGE SCALE GENOMIC DNA]</scope>
    <source>
        <strain evidence="8">ZL_2023a</strain>
    </source>
</reference>
<evidence type="ECO:0000256" key="1">
    <source>
        <dbReference type="ARBA" id="ARBA00009431"/>
    </source>
</evidence>
<dbReference type="InterPro" id="IPR029058">
    <property type="entry name" value="AB_hydrolase_fold"/>
</dbReference>
<comment type="caution">
    <text evidence="8">The sequence shown here is derived from an EMBL/GenBank/DDBJ whole genome shotgun (WGS) entry which is preliminary data.</text>
</comment>
<dbReference type="Pfam" id="PF00450">
    <property type="entry name" value="Peptidase_S10"/>
    <property type="match status" value="1"/>
</dbReference>
<gene>
    <name evidence="8" type="ORF">OTU49_002876</name>
</gene>
<evidence type="ECO:0000256" key="7">
    <source>
        <dbReference type="RuleBase" id="RU361156"/>
    </source>
</evidence>
<evidence type="ECO:0000256" key="2">
    <source>
        <dbReference type="ARBA" id="ARBA00022645"/>
    </source>
</evidence>
<dbReference type="InterPro" id="IPR001563">
    <property type="entry name" value="Peptidase_S10"/>
</dbReference>
<dbReference type="AlphaFoldDB" id="A0AAW0XL21"/>
<sequence>MRCLWVVVVLMAVASVEASGPFRKMFSNHGNLNIPPSLWGDVGDPLFLTPLLEAGKIKEARTLSHVRLGHRHGHSFSGFFTVNKQYNSNLFFWFFSARTGSADAPVIVWLQGGPGGSSLFGLFNENGPFSIDASRHVVPRNFSWNTNHNVIYIDNPVGTGFSFTRNDTGYARNETDVGRDLYVAMVQFFTMFPELQHNDFFVTGESYAGKYVPALAYTIHKLNPAAKLKINLKGIAIGDGFCDPISMVDYGDFLYYIGLIDDIDLKYFKKQSALAVSYMNQQEWLKAFQVFDDLMDGDKTGYPPYFTNVTGLTNYYNYIANGEPEDMQYWTQYINKTNVRKEIHVGNLTFNDGSEVEMHLEEDFMQSVKPWIEELMNNYNVLIYNGQLDVIVAYTLTENFVSSLKWKNAAQFQQSPRFVWRVGDNVAGYVREVPGFAQVMVRNAGHMVPHDQPQWAFDMITRFTSVKSFASR</sequence>
<keyword evidence="9" id="KW-1185">Reference proteome</keyword>
<reference evidence="8" key="2">
    <citation type="submission" date="2024-01" db="EMBL/GenBank/DDBJ databases">
        <authorList>
            <person name="He J."/>
            <person name="Wang M."/>
            <person name="Zheng J."/>
            <person name="Liu Z."/>
        </authorList>
    </citation>
    <scope>NUCLEOTIDE SEQUENCE</scope>
    <source>
        <strain evidence="8">ZL_2023a</strain>
        <tissue evidence="8">Muscle</tissue>
    </source>
</reference>
<dbReference type="PANTHER" id="PTHR11802:SF472">
    <property type="entry name" value="SERINE CARBOXYPEPTIDASE CPVL-RELATED"/>
    <property type="match status" value="1"/>
</dbReference>
<evidence type="ECO:0000256" key="6">
    <source>
        <dbReference type="ARBA" id="ARBA00023180"/>
    </source>
</evidence>
<dbReference type="EMBL" id="JARKIK010000033">
    <property type="protein sequence ID" value="KAK8740365.1"/>
    <property type="molecule type" value="Genomic_DNA"/>
</dbReference>
<dbReference type="PROSITE" id="PS00131">
    <property type="entry name" value="CARBOXYPEPT_SER_SER"/>
    <property type="match status" value="1"/>
</dbReference>
<dbReference type="GO" id="GO:0006508">
    <property type="term" value="P:proteolysis"/>
    <property type="evidence" value="ECO:0007669"/>
    <property type="project" value="UniProtKB-KW"/>
</dbReference>
<organism evidence="8 9">
    <name type="scientific">Cherax quadricarinatus</name>
    <name type="common">Australian red claw crayfish</name>
    <dbReference type="NCBI Taxonomy" id="27406"/>
    <lineage>
        <taxon>Eukaryota</taxon>
        <taxon>Metazoa</taxon>
        <taxon>Ecdysozoa</taxon>
        <taxon>Arthropoda</taxon>
        <taxon>Crustacea</taxon>
        <taxon>Multicrustacea</taxon>
        <taxon>Malacostraca</taxon>
        <taxon>Eumalacostraca</taxon>
        <taxon>Eucarida</taxon>
        <taxon>Decapoda</taxon>
        <taxon>Pleocyemata</taxon>
        <taxon>Astacidea</taxon>
        <taxon>Parastacoidea</taxon>
        <taxon>Parastacidae</taxon>
        <taxon>Cherax</taxon>
    </lineage>
</organism>
<feature type="signal peptide" evidence="7">
    <location>
        <begin position="1"/>
        <end position="18"/>
    </location>
</feature>
<dbReference type="SUPFAM" id="SSF53474">
    <property type="entry name" value="alpha/beta-Hydrolases"/>
    <property type="match status" value="1"/>
</dbReference>
<keyword evidence="2 7" id="KW-0121">Carboxypeptidase</keyword>
<dbReference type="Proteomes" id="UP001445076">
    <property type="component" value="Unassembled WGS sequence"/>
</dbReference>
<feature type="chain" id="PRO_5044523160" description="Carboxypeptidase" evidence="7">
    <location>
        <begin position="19"/>
        <end position="472"/>
    </location>
</feature>
<dbReference type="EMBL" id="JARKIK010000033">
    <property type="protein sequence ID" value="KAK8740367.1"/>
    <property type="molecule type" value="Genomic_DNA"/>
</dbReference>
<name>A0AAW0XL21_CHEQU</name>
<dbReference type="PROSITE" id="PS00560">
    <property type="entry name" value="CARBOXYPEPT_SER_HIS"/>
    <property type="match status" value="1"/>
</dbReference>
<evidence type="ECO:0000256" key="4">
    <source>
        <dbReference type="ARBA" id="ARBA00022729"/>
    </source>
</evidence>
<evidence type="ECO:0000256" key="3">
    <source>
        <dbReference type="ARBA" id="ARBA00022670"/>
    </source>
</evidence>
<dbReference type="EC" id="3.4.16.-" evidence="7"/>
<protein>
    <recommendedName>
        <fullName evidence="7">Carboxypeptidase</fullName>
        <ecNumber evidence="7">3.4.16.-</ecNumber>
    </recommendedName>
</protein>